<name>A0A3G6ISH3_9CORY</name>
<dbReference type="Gene3D" id="3.40.630.30">
    <property type="match status" value="1"/>
</dbReference>
<dbReference type="Pfam" id="PF14542">
    <property type="entry name" value="Acetyltransf_CG"/>
    <property type="match status" value="1"/>
</dbReference>
<keyword evidence="4" id="KW-1185">Reference proteome</keyword>
<evidence type="ECO:0000259" key="2">
    <source>
        <dbReference type="PROSITE" id="PS51729"/>
    </source>
</evidence>
<dbReference type="SUPFAM" id="SSF55729">
    <property type="entry name" value="Acyl-CoA N-acyltransferases (Nat)"/>
    <property type="match status" value="1"/>
</dbReference>
<dbReference type="PANTHER" id="PTHR31435">
    <property type="entry name" value="PROTEIN NATD1"/>
    <property type="match status" value="1"/>
</dbReference>
<dbReference type="PANTHER" id="PTHR31435:SF10">
    <property type="entry name" value="BSR4717 PROTEIN"/>
    <property type="match status" value="1"/>
</dbReference>
<dbReference type="PROSITE" id="PS51729">
    <property type="entry name" value="GNAT_YJDJ"/>
    <property type="match status" value="1"/>
</dbReference>
<dbReference type="Proteomes" id="UP000271426">
    <property type="component" value="Chromosome"/>
</dbReference>
<dbReference type="PROSITE" id="PS51186">
    <property type="entry name" value="GNAT"/>
    <property type="match status" value="1"/>
</dbReference>
<dbReference type="InterPro" id="IPR045057">
    <property type="entry name" value="Gcn5-rel_NAT"/>
</dbReference>
<dbReference type="AlphaFoldDB" id="A0A3G6ISH3"/>
<evidence type="ECO:0000313" key="3">
    <source>
        <dbReference type="EMBL" id="AZA08571.1"/>
    </source>
</evidence>
<dbReference type="InterPro" id="IPR000182">
    <property type="entry name" value="GNAT_dom"/>
</dbReference>
<feature type="domain" description="N-acetyltransferase" evidence="2">
    <location>
        <begin position="9"/>
        <end position="95"/>
    </location>
</feature>
<evidence type="ECO:0000259" key="1">
    <source>
        <dbReference type="PROSITE" id="PS51186"/>
    </source>
</evidence>
<dbReference type="InterPro" id="IPR031165">
    <property type="entry name" value="GNAT_YJDJ"/>
</dbReference>
<sequence>MSDQPTEVRHESVQSRFAIFYGDNLAGFAEYVENDGVRDFNHTVVLEDYRGRGLSKPLIREALDATREEGLKVKPTCSAVAKFIEKNPDYADLQA</sequence>
<dbReference type="InterPro" id="IPR016181">
    <property type="entry name" value="Acyl_CoA_acyltransferase"/>
</dbReference>
<organism evidence="3 4">
    <name type="scientific">Corynebacterium pseudopelargi</name>
    <dbReference type="NCBI Taxonomy" id="2080757"/>
    <lineage>
        <taxon>Bacteria</taxon>
        <taxon>Bacillati</taxon>
        <taxon>Actinomycetota</taxon>
        <taxon>Actinomycetes</taxon>
        <taxon>Mycobacteriales</taxon>
        <taxon>Corynebacteriaceae</taxon>
        <taxon>Corynebacterium</taxon>
    </lineage>
</organism>
<protein>
    <submittedName>
        <fullName evidence="3">Uncharacterized protein</fullName>
    </submittedName>
</protein>
<dbReference type="KEGG" id="cpso:CPPEL_02150"/>
<dbReference type="GO" id="GO:0016747">
    <property type="term" value="F:acyltransferase activity, transferring groups other than amino-acyl groups"/>
    <property type="evidence" value="ECO:0007669"/>
    <property type="project" value="InterPro"/>
</dbReference>
<dbReference type="RefSeq" id="WP_123959596.1">
    <property type="nucleotide sequence ID" value="NZ_CP033898.1"/>
</dbReference>
<evidence type="ECO:0000313" key="4">
    <source>
        <dbReference type="Proteomes" id="UP000271426"/>
    </source>
</evidence>
<gene>
    <name evidence="3" type="ORF">CPPEL_02150</name>
</gene>
<proteinExistence type="predicted"/>
<dbReference type="CDD" id="cd04301">
    <property type="entry name" value="NAT_SF"/>
    <property type="match status" value="1"/>
</dbReference>
<accession>A0A3G6ISH3</accession>
<dbReference type="EMBL" id="CP033898">
    <property type="protein sequence ID" value="AZA08571.1"/>
    <property type="molecule type" value="Genomic_DNA"/>
</dbReference>
<dbReference type="OrthoDB" id="5405911at2"/>
<feature type="domain" description="N-acetyltransferase" evidence="1">
    <location>
        <begin position="1"/>
        <end position="95"/>
    </location>
</feature>
<reference evidence="3 4" key="1">
    <citation type="submission" date="2018-11" db="EMBL/GenBank/DDBJ databases">
        <authorList>
            <person name="Kleinhagauer T."/>
            <person name="Glaeser S.P."/>
            <person name="Spergser J."/>
            <person name="Ruckert C."/>
            <person name="Kaempfer P."/>
            <person name="Busse H.-J."/>
        </authorList>
    </citation>
    <scope>NUCLEOTIDE SEQUENCE [LARGE SCALE GENOMIC DNA]</scope>
    <source>
        <strain evidence="3 4">812CH</strain>
    </source>
</reference>